<dbReference type="OrthoDB" id="9784571at2"/>
<comment type="caution">
    <text evidence="2">The sequence shown here is derived from an EMBL/GenBank/DDBJ whole genome shotgun (WGS) entry which is preliminary data.</text>
</comment>
<dbReference type="EMBL" id="VLKH01000005">
    <property type="protein sequence ID" value="TWH79855.1"/>
    <property type="molecule type" value="Genomic_DNA"/>
</dbReference>
<evidence type="ECO:0000259" key="1">
    <source>
        <dbReference type="PROSITE" id="PS51379"/>
    </source>
</evidence>
<dbReference type="RefSeq" id="WP_145083232.1">
    <property type="nucleotide sequence ID" value="NZ_DAMBUX010000001.1"/>
</dbReference>
<dbReference type="Proteomes" id="UP000315343">
    <property type="component" value="Unassembled WGS sequence"/>
</dbReference>
<evidence type="ECO:0000313" key="2">
    <source>
        <dbReference type="EMBL" id="TWH79855.1"/>
    </source>
</evidence>
<proteinExistence type="predicted"/>
<gene>
    <name evidence="2" type="ORF">LY60_02174</name>
</gene>
<dbReference type="AlphaFoldDB" id="A0A562JAC3"/>
<dbReference type="PANTHER" id="PTHR42827">
    <property type="entry name" value="IRON-SULFUR CLUSTER-BINDING PROTEIN-RELATED"/>
    <property type="match status" value="1"/>
</dbReference>
<evidence type="ECO:0000313" key="3">
    <source>
        <dbReference type="Proteomes" id="UP000315343"/>
    </source>
</evidence>
<protein>
    <recommendedName>
        <fullName evidence="1">4Fe-4S ferredoxin-type domain-containing protein</fullName>
    </recommendedName>
</protein>
<sequence>MKNQIKQMIIDFVREYKNNNNTFTQWQEPLVGFADSENALFYLYREMIDENHLIPKDILPGAKTVVSYFIPFTEKLVRTNYKGDAPSREWAVAYSETNKLLKSLGEYLIEKLDKIGAGANMARFDDPGFDTNKVISYWSQRHIAYAAGLGTFGLNNMLITDKGCCGRFGSIVTDIVIEPDAVITKERCLYKYSSTCKKCVEACPSKALTVNGFDRHKCYELLLEYDKLFSDLELTEVCGKCVAMIPCSFINPLKNK</sequence>
<keyword evidence="3" id="KW-1185">Reference proteome</keyword>
<dbReference type="InterPro" id="IPR017896">
    <property type="entry name" value="4Fe4S_Fe-S-bd"/>
</dbReference>
<dbReference type="PANTHER" id="PTHR42827:SF1">
    <property type="entry name" value="IRON-SULFUR CLUSTER-BINDING PROTEIN"/>
    <property type="match status" value="1"/>
</dbReference>
<reference evidence="2 3" key="1">
    <citation type="submission" date="2019-07" db="EMBL/GenBank/DDBJ databases">
        <title>Genomic Encyclopedia of Type Strains, Phase I: the one thousand microbial genomes (KMG-I) project.</title>
        <authorList>
            <person name="Kyrpides N."/>
        </authorList>
    </citation>
    <scope>NUCLEOTIDE SEQUENCE [LARGE SCALE GENOMIC DNA]</scope>
    <source>
        <strain evidence="2 3">DSM 13558</strain>
    </source>
</reference>
<name>A0A562JAC3_9FIRM</name>
<dbReference type="PROSITE" id="PS51379">
    <property type="entry name" value="4FE4S_FER_2"/>
    <property type="match status" value="1"/>
</dbReference>
<organism evidence="2 3">
    <name type="scientific">Sedimentibacter saalensis</name>
    <dbReference type="NCBI Taxonomy" id="130788"/>
    <lineage>
        <taxon>Bacteria</taxon>
        <taxon>Bacillati</taxon>
        <taxon>Bacillota</taxon>
        <taxon>Tissierellia</taxon>
        <taxon>Sedimentibacter</taxon>
    </lineage>
</organism>
<accession>A0A562JAC3</accession>
<feature type="domain" description="4Fe-4S ferredoxin-type" evidence="1">
    <location>
        <begin position="179"/>
        <end position="213"/>
    </location>
</feature>